<dbReference type="GO" id="GO:0061630">
    <property type="term" value="F:ubiquitin protein ligase activity"/>
    <property type="evidence" value="ECO:0007669"/>
    <property type="project" value="UniProtKB-EC"/>
</dbReference>
<dbReference type="Pfam" id="PF13920">
    <property type="entry name" value="zf-C3HC4_3"/>
    <property type="match status" value="1"/>
</dbReference>
<keyword evidence="13" id="KW-0175">Coiled coil</keyword>
<gene>
    <name evidence="16" type="ORF">RJT34_01767</name>
</gene>
<protein>
    <recommendedName>
        <fullName evidence="2">RING-type E3 ubiquitin transferase</fullName>
        <ecNumber evidence="2">2.3.2.27</ecNumber>
    </recommendedName>
</protein>
<keyword evidence="5 12" id="KW-0863">Zinc-finger</keyword>
<accession>A0AAN9KJA1</accession>
<feature type="domain" description="RING-type" evidence="15">
    <location>
        <begin position="299"/>
        <end position="334"/>
    </location>
</feature>
<evidence type="ECO:0000313" key="16">
    <source>
        <dbReference type="EMBL" id="KAK7317486.1"/>
    </source>
</evidence>
<keyword evidence="6" id="KW-0833">Ubl conjugation pathway</keyword>
<organism evidence="16 17">
    <name type="scientific">Clitoria ternatea</name>
    <name type="common">Butterfly pea</name>
    <dbReference type="NCBI Taxonomy" id="43366"/>
    <lineage>
        <taxon>Eukaryota</taxon>
        <taxon>Viridiplantae</taxon>
        <taxon>Streptophyta</taxon>
        <taxon>Embryophyta</taxon>
        <taxon>Tracheophyta</taxon>
        <taxon>Spermatophyta</taxon>
        <taxon>Magnoliopsida</taxon>
        <taxon>eudicotyledons</taxon>
        <taxon>Gunneridae</taxon>
        <taxon>Pentapetalae</taxon>
        <taxon>rosids</taxon>
        <taxon>fabids</taxon>
        <taxon>Fabales</taxon>
        <taxon>Fabaceae</taxon>
        <taxon>Papilionoideae</taxon>
        <taxon>50 kb inversion clade</taxon>
        <taxon>NPAAA clade</taxon>
        <taxon>indigoferoid/millettioid clade</taxon>
        <taxon>Phaseoleae</taxon>
        <taxon>Clitoria</taxon>
    </lineage>
</organism>
<feature type="coiled-coil region" evidence="13">
    <location>
        <begin position="173"/>
        <end position="228"/>
    </location>
</feature>
<evidence type="ECO:0000256" key="2">
    <source>
        <dbReference type="ARBA" id="ARBA00012483"/>
    </source>
</evidence>
<dbReference type="AlphaFoldDB" id="A0AAN9KJA1"/>
<evidence type="ECO:0000256" key="13">
    <source>
        <dbReference type="SAM" id="Coils"/>
    </source>
</evidence>
<comment type="pathway">
    <text evidence="10">Protein degradation; proteasomal ubiquitin-dependent pathway.</text>
</comment>
<name>A0AAN9KJA1_CLITE</name>
<dbReference type="InterPro" id="IPR013083">
    <property type="entry name" value="Znf_RING/FYVE/PHD"/>
</dbReference>
<keyword evidence="4" id="KW-0479">Metal-binding</keyword>
<evidence type="ECO:0000259" key="15">
    <source>
        <dbReference type="PROSITE" id="PS50089"/>
    </source>
</evidence>
<keyword evidence="7" id="KW-0611">Plant defense</keyword>
<evidence type="ECO:0000256" key="7">
    <source>
        <dbReference type="ARBA" id="ARBA00022821"/>
    </source>
</evidence>
<comment type="caution">
    <text evidence="16">The sequence shown here is derived from an EMBL/GenBank/DDBJ whole genome shotgun (WGS) entry which is preliminary data.</text>
</comment>
<evidence type="ECO:0000256" key="5">
    <source>
        <dbReference type="ARBA" id="ARBA00022771"/>
    </source>
</evidence>
<feature type="region of interest" description="Disordered" evidence="14">
    <location>
        <begin position="265"/>
        <end position="289"/>
    </location>
</feature>
<evidence type="ECO:0000313" key="17">
    <source>
        <dbReference type="Proteomes" id="UP001359559"/>
    </source>
</evidence>
<dbReference type="GO" id="GO:0008270">
    <property type="term" value="F:zinc ion binding"/>
    <property type="evidence" value="ECO:0007669"/>
    <property type="project" value="UniProtKB-KW"/>
</dbReference>
<dbReference type="Gene3D" id="3.30.40.10">
    <property type="entry name" value="Zinc/RING finger domain, C3HC4 (zinc finger)"/>
    <property type="match status" value="1"/>
</dbReference>
<evidence type="ECO:0000256" key="1">
    <source>
        <dbReference type="ARBA" id="ARBA00000900"/>
    </source>
</evidence>
<dbReference type="GO" id="GO:0043067">
    <property type="term" value="P:regulation of programmed cell death"/>
    <property type="evidence" value="ECO:0007669"/>
    <property type="project" value="TreeGrafter"/>
</dbReference>
<dbReference type="PANTHER" id="PTHR42647">
    <property type="entry name" value="SBP (S-RIBONUCLEASE BINDING PROTEIN) FAMILY PROTEIN"/>
    <property type="match status" value="1"/>
</dbReference>
<evidence type="ECO:0000256" key="9">
    <source>
        <dbReference type="ARBA" id="ARBA00055493"/>
    </source>
</evidence>
<evidence type="ECO:0000256" key="12">
    <source>
        <dbReference type="PROSITE-ProRule" id="PRU00175"/>
    </source>
</evidence>
<dbReference type="CDD" id="cd16649">
    <property type="entry name" value="mRING-HC-C3HC5_CGRF1-like"/>
    <property type="match status" value="1"/>
</dbReference>
<evidence type="ECO:0000256" key="6">
    <source>
        <dbReference type="ARBA" id="ARBA00022786"/>
    </source>
</evidence>
<comment type="catalytic activity">
    <reaction evidence="1">
        <text>S-ubiquitinyl-[E2 ubiquitin-conjugating enzyme]-L-cysteine + [acceptor protein]-L-lysine = [E2 ubiquitin-conjugating enzyme]-L-cysteine + N(6)-ubiquitinyl-[acceptor protein]-L-lysine.</text>
        <dbReference type="EC" id="2.3.2.27"/>
    </reaction>
</comment>
<dbReference type="GO" id="GO:0006952">
    <property type="term" value="P:defense response"/>
    <property type="evidence" value="ECO:0007669"/>
    <property type="project" value="UniProtKB-KW"/>
</dbReference>
<dbReference type="EC" id="2.3.2.27" evidence="2"/>
<keyword evidence="8" id="KW-0862">Zinc</keyword>
<feature type="compositionally biased region" description="Basic and acidic residues" evidence="14">
    <location>
        <begin position="265"/>
        <end position="280"/>
    </location>
</feature>
<evidence type="ECO:0000256" key="3">
    <source>
        <dbReference type="ARBA" id="ARBA00022679"/>
    </source>
</evidence>
<reference evidence="16 17" key="1">
    <citation type="submission" date="2024-01" db="EMBL/GenBank/DDBJ databases">
        <title>The genomes of 5 underutilized Papilionoideae crops provide insights into root nodulation and disease resistance.</title>
        <authorList>
            <person name="Yuan L."/>
        </authorList>
    </citation>
    <scope>NUCLEOTIDE SEQUENCE [LARGE SCALE GENOMIC DNA]</scope>
    <source>
        <strain evidence="16">LY-2023</strain>
        <tissue evidence="16">Leaf</tissue>
    </source>
</reference>
<dbReference type="Proteomes" id="UP001359559">
    <property type="component" value="Unassembled WGS sequence"/>
</dbReference>
<evidence type="ECO:0000256" key="10">
    <source>
        <dbReference type="ARBA" id="ARBA00060618"/>
    </source>
</evidence>
<dbReference type="EMBL" id="JAYKXN010000001">
    <property type="protein sequence ID" value="KAK7317486.1"/>
    <property type="molecule type" value="Genomic_DNA"/>
</dbReference>
<evidence type="ECO:0000256" key="11">
    <source>
        <dbReference type="ARBA" id="ARBA00062563"/>
    </source>
</evidence>
<evidence type="ECO:0000256" key="4">
    <source>
        <dbReference type="ARBA" id="ARBA00022723"/>
    </source>
</evidence>
<dbReference type="InterPro" id="IPR001841">
    <property type="entry name" value="Znf_RING"/>
</dbReference>
<dbReference type="FunFam" id="3.30.40.10:FF:000541">
    <property type="entry name" value="BOI-related E3 ubiquitin-protein ligase 1"/>
    <property type="match status" value="1"/>
</dbReference>
<evidence type="ECO:0000256" key="14">
    <source>
        <dbReference type="SAM" id="MobiDB-lite"/>
    </source>
</evidence>
<proteinExistence type="predicted"/>
<comment type="function">
    <text evidence="9">Probable E3 ubiquitin-protein ligase. Has no effect on the stability of the DELLA proteins.</text>
</comment>
<sequence length="347" mass="38661">MAVEAHQLNLFPPQLIPNREILANPMDTSIINMYNIQTGGGNFPMLPLSDTTAKTAASETFLPPPYNSVSQKTAAMKSDNSTLTYNNVVVPRKRSRDSIHNNSNYHCPSNHRNTDTFSFLGQDISHHINRQQLDLDNLISQHMDNVRLELEAKLKRQARRLIEAIEVGMVKRLKAKEEEMMKIEKLNWALEEKVKSLCIENQIWRDLAQTNEATANALRTNLEQLLAQAETDAATVAPPAVQEDAESCCGSSDEGWRVVATAAQDKEREGTSGVNDDHKNNNIKMSENGRNGGERLRMCKMCGKEESCVLILPCRHLCLCTVCGSTLHTCPVCNSFKNASVHVNMAS</sequence>
<keyword evidence="17" id="KW-1185">Reference proteome</keyword>
<evidence type="ECO:0000256" key="8">
    <source>
        <dbReference type="ARBA" id="ARBA00022833"/>
    </source>
</evidence>
<comment type="subunit">
    <text evidence="11">Interacts with the DELLA proteins GAI, RGA, RGL1, RGL2 and RGL3.</text>
</comment>
<dbReference type="PANTHER" id="PTHR42647:SF12">
    <property type="entry name" value="BOI-RELATED E3 UBIQUITIN-PROTEIN LIGASE 2-RELATED"/>
    <property type="match status" value="1"/>
</dbReference>
<dbReference type="PROSITE" id="PS50089">
    <property type="entry name" value="ZF_RING_2"/>
    <property type="match status" value="1"/>
</dbReference>
<keyword evidence="3" id="KW-0808">Transferase</keyword>